<feature type="transmembrane region" description="Helical" evidence="8">
    <location>
        <begin position="394"/>
        <end position="412"/>
    </location>
</feature>
<dbReference type="PANTHER" id="PTHR33908">
    <property type="entry name" value="MANNOSYLTRANSFERASE YKCB-RELATED"/>
    <property type="match status" value="1"/>
</dbReference>
<accession>A0ABY4D2X8</accession>
<evidence type="ECO:0000313" key="11">
    <source>
        <dbReference type="Proteomes" id="UP000831113"/>
    </source>
</evidence>
<evidence type="ECO:0000256" key="8">
    <source>
        <dbReference type="SAM" id="Phobius"/>
    </source>
</evidence>
<feature type="transmembrane region" description="Helical" evidence="8">
    <location>
        <begin position="221"/>
        <end position="242"/>
    </location>
</feature>
<evidence type="ECO:0000256" key="4">
    <source>
        <dbReference type="ARBA" id="ARBA00022679"/>
    </source>
</evidence>
<keyword evidence="6 8" id="KW-1133">Transmembrane helix</keyword>
<evidence type="ECO:0000256" key="3">
    <source>
        <dbReference type="ARBA" id="ARBA00022676"/>
    </source>
</evidence>
<evidence type="ECO:0000256" key="7">
    <source>
        <dbReference type="ARBA" id="ARBA00023136"/>
    </source>
</evidence>
<keyword evidence="3" id="KW-0328">Glycosyltransferase</keyword>
<comment type="subcellular location">
    <subcellularLocation>
        <location evidence="1">Cell membrane</location>
        <topology evidence="1">Multi-pass membrane protein</topology>
    </subcellularLocation>
</comment>
<feature type="transmembrane region" description="Helical" evidence="8">
    <location>
        <begin position="102"/>
        <end position="122"/>
    </location>
</feature>
<feature type="transmembrane region" description="Helical" evidence="8">
    <location>
        <begin position="339"/>
        <end position="358"/>
    </location>
</feature>
<evidence type="ECO:0000256" key="6">
    <source>
        <dbReference type="ARBA" id="ARBA00022989"/>
    </source>
</evidence>
<keyword evidence="11" id="KW-1185">Reference proteome</keyword>
<feature type="domain" description="Glycosyltransferase RgtA/B/C/D-like" evidence="9">
    <location>
        <begin position="81"/>
        <end position="238"/>
    </location>
</feature>
<reference evidence="10 11" key="1">
    <citation type="submission" date="2022-03" db="EMBL/GenBank/DDBJ databases">
        <title>Hymenobactersp. isolated from the air.</title>
        <authorList>
            <person name="Won M."/>
            <person name="Kwon S.-W."/>
        </authorList>
    </citation>
    <scope>NUCLEOTIDE SEQUENCE [LARGE SCALE GENOMIC DNA]</scope>
    <source>
        <strain evidence="10 11">KACC 21982</strain>
    </source>
</reference>
<dbReference type="Proteomes" id="UP000831113">
    <property type="component" value="Chromosome"/>
</dbReference>
<dbReference type="Pfam" id="PF13231">
    <property type="entry name" value="PMT_2"/>
    <property type="match status" value="1"/>
</dbReference>
<feature type="transmembrane region" description="Helical" evidence="8">
    <location>
        <begin position="364"/>
        <end position="382"/>
    </location>
</feature>
<sequence>MLRTSKQMNVDFIERDILLASLNKNYQRILLTVIIIGAFLRVFHFFDNRSLWIDELYLNVNLIKMNFIDLLTKPMDYQQKAPLGYLWMTKLSVLLFGKGERALRLSSLVGGIASILLFVPVARFFLKPWSVIIAVGILAFGEPFVYYTTEAKQYGIELLASVLALYLFVKFQHRLEVKHLLLWGITGGILVWFSNSSIFVLAGIGIVVSCNLLLKGEWKSLFFKLIPFGMWLVSFALVYFLFLRNYADSGWLKDFFETGCNAFLPLFSPLSENIEWFAYTHYILLERNLGMLVKFGKNIVGPDIKDYSTVQTFFRLPFLPILLELVGVVALFRRNKYRLFILVVPIALTLVASAFKAYPFFERLIIFLAPLFILLISYGAQVTAEAFGRRNRNLVASILVLLLLFPPTWNAIRFTVAPDRLLKKEYNREAMLYVNDRYKEGDAVYVYWNVNHAYKYYKEAYNLKYDAVGRDDLRHATATKQEYYDKVRQQFGDLSDKKRIWIVHSPELRNNIGDYVSPHLRTPKWYYNENFSPGKELEKIAHEFGAAPIDSFHRQNISGHNIMVKLYVLNK</sequence>
<protein>
    <submittedName>
        <fullName evidence="10">Glycosyltransferase family 39 protein</fullName>
    </submittedName>
</protein>
<keyword evidence="7 8" id="KW-0472">Membrane</keyword>
<feature type="transmembrane region" description="Helical" evidence="8">
    <location>
        <begin position="128"/>
        <end position="147"/>
    </location>
</feature>
<evidence type="ECO:0000256" key="2">
    <source>
        <dbReference type="ARBA" id="ARBA00022475"/>
    </source>
</evidence>
<keyword evidence="5 8" id="KW-0812">Transmembrane</keyword>
<gene>
    <name evidence="10" type="ORF">MTX78_04470</name>
</gene>
<feature type="transmembrane region" description="Helical" evidence="8">
    <location>
        <begin position="189"/>
        <end position="214"/>
    </location>
</feature>
<organism evidence="10 11">
    <name type="scientific">Hymenobacter tibetensis</name>
    <dbReference type="NCBI Taxonomy" id="497967"/>
    <lineage>
        <taxon>Bacteria</taxon>
        <taxon>Pseudomonadati</taxon>
        <taxon>Bacteroidota</taxon>
        <taxon>Cytophagia</taxon>
        <taxon>Cytophagales</taxon>
        <taxon>Hymenobacteraceae</taxon>
        <taxon>Hymenobacter</taxon>
    </lineage>
</organism>
<dbReference type="EMBL" id="CP094669">
    <property type="protein sequence ID" value="UOG75855.1"/>
    <property type="molecule type" value="Genomic_DNA"/>
</dbReference>
<dbReference type="InterPro" id="IPR038731">
    <property type="entry name" value="RgtA/B/C-like"/>
</dbReference>
<keyword evidence="2" id="KW-1003">Cell membrane</keyword>
<dbReference type="PANTHER" id="PTHR33908:SF11">
    <property type="entry name" value="MEMBRANE PROTEIN"/>
    <property type="match status" value="1"/>
</dbReference>
<evidence type="ECO:0000256" key="1">
    <source>
        <dbReference type="ARBA" id="ARBA00004651"/>
    </source>
</evidence>
<proteinExistence type="predicted"/>
<dbReference type="RefSeq" id="WP_243800281.1">
    <property type="nucleotide sequence ID" value="NZ_CP094669.1"/>
</dbReference>
<dbReference type="InterPro" id="IPR050297">
    <property type="entry name" value="LipidA_mod_glycosyltrf_83"/>
</dbReference>
<feature type="transmembrane region" description="Helical" evidence="8">
    <location>
        <begin position="26"/>
        <end position="46"/>
    </location>
</feature>
<evidence type="ECO:0000256" key="5">
    <source>
        <dbReference type="ARBA" id="ARBA00022692"/>
    </source>
</evidence>
<name>A0ABY4D2X8_9BACT</name>
<keyword evidence="4" id="KW-0808">Transferase</keyword>
<feature type="transmembrane region" description="Helical" evidence="8">
    <location>
        <begin position="154"/>
        <end position="169"/>
    </location>
</feature>
<feature type="transmembrane region" description="Helical" evidence="8">
    <location>
        <begin position="313"/>
        <end position="332"/>
    </location>
</feature>
<evidence type="ECO:0000313" key="10">
    <source>
        <dbReference type="EMBL" id="UOG75855.1"/>
    </source>
</evidence>
<evidence type="ECO:0000259" key="9">
    <source>
        <dbReference type="Pfam" id="PF13231"/>
    </source>
</evidence>